<dbReference type="CDD" id="cd18791">
    <property type="entry name" value="SF2_C_RHA"/>
    <property type="match status" value="1"/>
</dbReference>
<feature type="domain" description="Helicase ATP-binding" evidence="5">
    <location>
        <begin position="67"/>
        <end position="226"/>
    </location>
</feature>
<dbReference type="GO" id="GO:0005524">
    <property type="term" value="F:ATP binding"/>
    <property type="evidence" value="ECO:0007669"/>
    <property type="project" value="UniProtKB-KW"/>
</dbReference>
<evidence type="ECO:0000256" key="2">
    <source>
        <dbReference type="ARBA" id="ARBA00022801"/>
    </source>
</evidence>
<keyword evidence="1" id="KW-0547">Nucleotide-binding</keyword>
<dbReference type="VEuPathDB" id="MicrosporidiaDB:M970_110850"/>
<dbReference type="SUPFAM" id="SSF52540">
    <property type="entry name" value="P-loop containing nucleoside triphosphate hydrolases"/>
    <property type="match status" value="1"/>
</dbReference>
<dbReference type="SMART" id="SM00847">
    <property type="entry name" value="HA2"/>
    <property type="match status" value="1"/>
</dbReference>
<dbReference type="AlphaFoldDB" id="M1K5V7"/>
<evidence type="ECO:0000259" key="5">
    <source>
        <dbReference type="PROSITE" id="PS51192"/>
    </source>
</evidence>
<dbReference type="InterPro" id="IPR007502">
    <property type="entry name" value="Helicase-assoc_dom"/>
</dbReference>
<gene>
    <name evidence="7" type="ORF">ECU11_0860</name>
</gene>
<dbReference type="Pfam" id="PF21010">
    <property type="entry name" value="HA2_C"/>
    <property type="match status" value="1"/>
</dbReference>
<evidence type="ECO:0000256" key="1">
    <source>
        <dbReference type="ARBA" id="ARBA00022741"/>
    </source>
</evidence>
<dbReference type="InterPro" id="IPR001650">
    <property type="entry name" value="Helicase_C-like"/>
</dbReference>
<dbReference type="CDD" id="cd17917">
    <property type="entry name" value="DEXHc_RHA-like"/>
    <property type="match status" value="1"/>
</dbReference>
<dbReference type="Pfam" id="PF00270">
    <property type="entry name" value="DEAD"/>
    <property type="match status" value="1"/>
</dbReference>
<protein>
    <submittedName>
        <fullName evidence="7">Putative pre-mRNA splicing factor</fullName>
    </submittedName>
</protein>
<dbReference type="GO" id="GO:0003723">
    <property type="term" value="F:RNA binding"/>
    <property type="evidence" value="ECO:0007669"/>
    <property type="project" value="TreeGrafter"/>
</dbReference>
<dbReference type="GO" id="GO:0004386">
    <property type="term" value="F:helicase activity"/>
    <property type="evidence" value="ECO:0007669"/>
    <property type="project" value="UniProtKB-KW"/>
</dbReference>
<evidence type="ECO:0000256" key="4">
    <source>
        <dbReference type="ARBA" id="ARBA00022840"/>
    </source>
</evidence>
<dbReference type="InterPro" id="IPR048333">
    <property type="entry name" value="HA2_WH"/>
</dbReference>
<dbReference type="PROSITE" id="PS51194">
    <property type="entry name" value="HELICASE_CTER"/>
    <property type="match status" value="1"/>
</dbReference>
<keyword evidence="3" id="KW-0347">Helicase</keyword>
<dbReference type="Pfam" id="PF00271">
    <property type="entry name" value="Helicase_C"/>
    <property type="match status" value="1"/>
</dbReference>
<dbReference type="InterPro" id="IPR027417">
    <property type="entry name" value="P-loop_NTPase"/>
</dbReference>
<keyword evidence="2" id="KW-0378">Hydrolase</keyword>
<dbReference type="VEuPathDB" id="MicrosporidiaDB:AEWR_110850"/>
<dbReference type="SMART" id="SM00490">
    <property type="entry name" value="HELICc"/>
    <property type="match status" value="1"/>
</dbReference>
<reference evidence="7" key="1">
    <citation type="journal article" date="2013" name="Eukaryot. Cell">
        <title>Extremely Reduced Levels of Heterozygosity in the Vertebrate Pathogen Encephalitozoon cuniculi.</title>
        <authorList>
            <person name="Selman M."/>
            <person name="Sak B."/>
            <person name="Kvac M."/>
            <person name="Farinelli L."/>
            <person name="Weiss L.M."/>
            <person name="Corradi N."/>
        </authorList>
    </citation>
    <scope>NUCLEOTIDE SEQUENCE</scope>
</reference>
<proteinExistence type="predicted"/>
<accession>M1K5V7</accession>
<dbReference type="VEuPathDB" id="MicrosporidiaDB:ECU11_0860"/>
<evidence type="ECO:0000313" key="7">
    <source>
        <dbReference type="EMBL" id="AGE94852.1"/>
    </source>
</evidence>
<organism evidence="7">
    <name type="scientific">Encephalitozoon cuniculi</name>
    <name type="common">Microsporidian parasite</name>
    <dbReference type="NCBI Taxonomy" id="6035"/>
    <lineage>
        <taxon>Eukaryota</taxon>
        <taxon>Fungi</taxon>
        <taxon>Fungi incertae sedis</taxon>
        <taxon>Microsporidia</taxon>
        <taxon>Unikaryonidae</taxon>
        <taxon>Encephalitozoon</taxon>
    </lineage>
</organism>
<dbReference type="PANTHER" id="PTHR18934:SF99">
    <property type="entry name" value="ATP-DEPENDENT RNA HELICASE DHX37-RELATED"/>
    <property type="match status" value="1"/>
</dbReference>
<dbReference type="Gene3D" id="1.20.120.1080">
    <property type="match status" value="1"/>
</dbReference>
<dbReference type="EMBL" id="KC513604">
    <property type="protein sequence ID" value="AGE94852.1"/>
    <property type="molecule type" value="Genomic_DNA"/>
</dbReference>
<dbReference type="VEuPathDB" id="MicrosporidiaDB:AEWQ_110850"/>
<feature type="domain" description="Helicase C-terminal" evidence="6">
    <location>
        <begin position="251"/>
        <end position="415"/>
    </location>
</feature>
<dbReference type="PANTHER" id="PTHR18934">
    <property type="entry name" value="ATP-DEPENDENT RNA HELICASE"/>
    <property type="match status" value="1"/>
</dbReference>
<dbReference type="SMART" id="SM00487">
    <property type="entry name" value="DEXDc"/>
    <property type="match status" value="1"/>
</dbReference>
<dbReference type="PROSITE" id="PS51192">
    <property type="entry name" value="HELICASE_ATP_BIND_1"/>
    <property type="match status" value="1"/>
</dbReference>
<dbReference type="InterPro" id="IPR014001">
    <property type="entry name" value="Helicase_ATP-bd"/>
</dbReference>
<keyword evidence="4" id="KW-0067">ATP-binding</keyword>
<dbReference type="InterPro" id="IPR011709">
    <property type="entry name" value="DEAD-box_helicase_OB_fold"/>
</dbReference>
<dbReference type="InterPro" id="IPR011545">
    <property type="entry name" value="DEAD/DEAH_box_helicase_dom"/>
</dbReference>
<sequence length="664" mass="74767">MKKMAAAESMEAEICINREIPPGLFPAVKGTDDLMAEGDIMSLLESIKKTEGGSGEVSVEDKMDEIFTKLEKSQVLLIQGDTGCGKTTKIPKYLLRKYGKIVCSQPRRIAAVSIAKKVAVDMKGKIGEDVGYSIRFDDMSSGRTRLKYVTDGVLLREIKNDKHLKKYDVVIIDEAHERSVNIDILLGYLKSILSERKDLRVVIMSATLNSEKFASFFRCQTVEIRHRMFPLEIFFLKKSDVADYVDEAMKTVIQIHRGEESGDILVFLTGRDEINSGREILMEVLGNDAEVCCIYSTLSPEEQEAVFRKTKKRKIVLATNIAETSITIEGVRYVVDSGRAKQMRYSASFGMDILEVVWISKAQAKQRAGRAGRTQAGKVFRMYSKEEYQKMDDNTTPEIFCCNLGKIVLELKSIGVDDIVNFNLIDKPDASNVKKALEMLYYLRAIGGDGKITSIGVKASTIPLEPELAVSLIVSSELGCLEDVSIIAAMLSVGNVWLDVPRYSQSYKAFLGARAAHFDKRGDHFLLLKIYRRWEKTGFKISHLKRWFLNVKTMLQTVKIKKQLCSMFRSPCKSDESGILPSLCAGYFMNVAKLVGESYVSIFNDTPCFIHYTSCMSRQNAKYILYHTLCRTGKEYARYCVGVTLEDLLKGANHMFAKVRKTEK</sequence>
<dbReference type="GO" id="GO:0016787">
    <property type="term" value="F:hydrolase activity"/>
    <property type="evidence" value="ECO:0007669"/>
    <property type="project" value="UniProtKB-KW"/>
</dbReference>
<evidence type="ECO:0000259" key="6">
    <source>
        <dbReference type="PROSITE" id="PS51194"/>
    </source>
</evidence>
<name>M1K5V7_ENCCN</name>
<evidence type="ECO:0000256" key="3">
    <source>
        <dbReference type="ARBA" id="ARBA00022806"/>
    </source>
</evidence>
<dbReference type="VEuPathDB" id="MicrosporidiaDB:AEWD_110850"/>
<dbReference type="Pfam" id="PF07717">
    <property type="entry name" value="OB_NTP_bind"/>
    <property type="match status" value="1"/>
</dbReference>
<dbReference type="Pfam" id="PF04408">
    <property type="entry name" value="WHD_HA2"/>
    <property type="match status" value="1"/>
</dbReference>
<dbReference type="FunFam" id="3.40.50.300:FF:001922">
    <property type="entry name" value="DEAH (Asp-Glu-Ala-His) box polypeptide 29"/>
    <property type="match status" value="1"/>
</dbReference>
<dbReference type="Gene3D" id="3.40.50.300">
    <property type="entry name" value="P-loop containing nucleotide triphosphate hydrolases"/>
    <property type="match status" value="2"/>
</dbReference>